<evidence type="ECO:0000313" key="8">
    <source>
        <dbReference type="EMBL" id="RHZ90080.1"/>
    </source>
</evidence>
<evidence type="ECO:0000259" key="6">
    <source>
        <dbReference type="PROSITE" id="PS50076"/>
    </source>
</evidence>
<keyword evidence="2 4" id="KW-0863">Zinc-finger</keyword>
<dbReference type="CDD" id="cd06257">
    <property type="entry name" value="DnaJ"/>
    <property type="match status" value="1"/>
</dbReference>
<feature type="domain" description="C2H2-type" evidence="7">
    <location>
        <begin position="313"/>
        <end position="342"/>
    </location>
</feature>
<dbReference type="InterPro" id="IPR018253">
    <property type="entry name" value="DnaJ_domain_CS"/>
</dbReference>
<name>A0A397JZZ5_9GLOM</name>
<evidence type="ECO:0008006" key="10">
    <source>
        <dbReference type="Google" id="ProtNLM"/>
    </source>
</evidence>
<dbReference type="PROSITE" id="PS50157">
    <property type="entry name" value="ZINC_FINGER_C2H2_2"/>
    <property type="match status" value="1"/>
</dbReference>
<dbReference type="Gene3D" id="3.30.160.60">
    <property type="entry name" value="Classic Zinc Finger"/>
    <property type="match status" value="1"/>
</dbReference>
<comment type="caution">
    <text evidence="8">The sequence shown here is derived from an EMBL/GenBank/DDBJ whole genome shotgun (WGS) entry which is preliminary data.</text>
</comment>
<dbReference type="PROSITE" id="PS00028">
    <property type="entry name" value="ZINC_FINGER_C2H2_1"/>
    <property type="match status" value="2"/>
</dbReference>
<dbReference type="SUPFAM" id="SSF46565">
    <property type="entry name" value="Chaperone J-domain"/>
    <property type="match status" value="1"/>
</dbReference>
<dbReference type="Pfam" id="PF21884">
    <property type="entry name" value="ZUO1-like_ZHD"/>
    <property type="match status" value="1"/>
</dbReference>
<evidence type="ECO:0000256" key="1">
    <source>
        <dbReference type="ARBA" id="ARBA00022723"/>
    </source>
</evidence>
<dbReference type="GO" id="GO:0005737">
    <property type="term" value="C:cytoplasm"/>
    <property type="evidence" value="ECO:0007669"/>
    <property type="project" value="TreeGrafter"/>
</dbReference>
<dbReference type="SMART" id="SM00355">
    <property type="entry name" value="ZnF_C2H2"/>
    <property type="match status" value="2"/>
</dbReference>
<reference evidence="8 9" key="1">
    <citation type="submission" date="2018-08" db="EMBL/GenBank/DDBJ databases">
        <title>Genome and evolution of the arbuscular mycorrhizal fungus Diversispora epigaea (formerly Glomus versiforme) and its bacterial endosymbionts.</title>
        <authorList>
            <person name="Sun X."/>
            <person name="Fei Z."/>
            <person name="Harrison M."/>
        </authorList>
    </citation>
    <scope>NUCLEOTIDE SEQUENCE [LARGE SCALE GENOMIC DNA]</scope>
    <source>
        <strain evidence="8 9">IT104</strain>
    </source>
</reference>
<dbReference type="InterPro" id="IPR051964">
    <property type="entry name" value="Chaperone_stress_response"/>
</dbReference>
<dbReference type="PRINTS" id="PR00625">
    <property type="entry name" value="JDOMAIN"/>
</dbReference>
<dbReference type="PANTHER" id="PTHR44029:SF1">
    <property type="entry name" value="DNAJ HOMOLOG SUBFAMILY C MEMBER 21"/>
    <property type="match status" value="1"/>
</dbReference>
<dbReference type="SMART" id="SM00271">
    <property type="entry name" value="DnaJ"/>
    <property type="match status" value="1"/>
</dbReference>
<dbReference type="InterPro" id="IPR001623">
    <property type="entry name" value="DnaJ_domain"/>
</dbReference>
<evidence type="ECO:0000256" key="4">
    <source>
        <dbReference type="PROSITE-ProRule" id="PRU00042"/>
    </source>
</evidence>
<evidence type="ECO:0000259" key="7">
    <source>
        <dbReference type="PROSITE" id="PS50157"/>
    </source>
</evidence>
<proteinExistence type="predicted"/>
<evidence type="ECO:0000313" key="9">
    <source>
        <dbReference type="Proteomes" id="UP000266861"/>
    </source>
</evidence>
<accession>A0A397JZZ5</accession>
<dbReference type="EMBL" id="PQFF01000006">
    <property type="protein sequence ID" value="RHZ90080.1"/>
    <property type="molecule type" value="Genomic_DNA"/>
</dbReference>
<keyword evidence="1" id="KW-0479">Metal-binding</keyword>
<feature type="region of interest" description="Disordered" evidence="5">
    <location>
        <begin position="462"/>
        <end position="514"/>
    </location>
</feature>
<feature type="compositionally biased region" description="Basic and acidic residues" evidence="5">
    <location>
        <begin position="481"/>
        <end position="495"/>
    </location>
</feature>
<dbReference type="Pfam" id="PF12171">
    <property type="entry name" value="zf-C2H2_jaz"/>
    <property type="match status" value="1"/>
</dbReference>
<protein>
    <recommendedName>
        <fullName evidence="10">J domain-containing protein</fullName>
    </recommendedName>
</protein>
<evidence type="ECO:0000256" key="5">
    <source>
        <dbReference type="SAM" id="MobiDB-lite"/>
    </source>
</evidence>
<dbReference type="SUPFAM" id="SSF57667">
    <property type="entry name" value="beta-beta-alpha zinc fingers"/>
    <property type="match status" value="1"/>
</dbReference>
<gene>
    <name evidence="8" type="ORF">Glove_8g93</name>
</gene>
<organism evidence="8 9">
    <name type="scientific">Diversispora epigaea</name>
    <dbReference type="NCBI Taxonomy" id="1348612"/>
    <lineage>
        <taxon>Eukaryota</taxon>
        <taxon>Fungi</taxon>
        <taxon>Fungi incertae sedis</taxon>
        <taxon>Mucoromycota</taxon>
        <taxon>Glomeromycotina</taxon>
        <taxon>Glomeromycetes</taxon>
        <taxon>Diversisporales</taxon>
        <taxon>Diversisporaceae</taxon>
        <taxon>Diversispora</taxon>
    </lineage>
</organism>
<dbReference type="Proteomes" id="UP000266861">
    <property type="component" value="Unassembled WGS sequence"/>
</dbReference>
<dbReference type="InterPro" id="IPR036869">
    <property type="entry name" value="J_dom_sf"/>
</dbReference>
<dbReference type="AlphaFoldDB" id="A0A397JZZ5"/>
<dbReference type="PROSITE" id="PS00636">
    <property type="entry name" value="DNAJ_1"/>
    <property type="match status" value="1"/>
</dbReference>
<dbReference type="OrthoDB" id="5894at2759"/>
<keyword evidence="9" id="KW-1185">Reference proteome</keyword>
<dbReference type="GO" id="GO:0008270">
    <property type="term" value="F:zinc ion binding"/>
    <property type="evidence" value="ECO:0007669"/>
    <property type="project" value="UniProtKB-KW"/>
</dbReference>
<dbReference type="InterPro" id="IPR022755">
    <property type="entry name" value="Znf_C2H2_jaz"/>
</dbReference>
<evidence type="ECO:0000256" key="2">
    <source>
        <dbReference type="ARBA" id="ARBA00022771"/>
    </source>
</evidence>
<dbReference type="InterPro" id="IPR054076">
    <property type="entry name" value="ZUO1-like_ZHD"/>
</dbReference>
<sequence>MRTCYYELLGVERSASPEELKKAYRKKALEWHPDKNHHRVDIATKQFTLIQQAYEVLSDPNERDWYDGHRDAILREDDDIDEDYDGYEIRDSHIRSSVRGMDVEDLMKYFSAGCYSGFNDNTNGFYTVYRTVFMKLAEEEKEAFINDRDESSKEFYPYPSFGDSNTSPDQDYQIPGNSISNFYNMWTSFATHKSFKWFDKYRLSEAPDRLFKKVMEKENKKSRDTARKEYNDTVRSLVEFVKKRDPRYKAYKAFTERKKEAQIADVKLRAARDRAEYLAKLQEYQEPEWAKVKIEDYGDDDESEESDTLNNEYFCVACNKTFKHEKQWNNHEKSKKHLKNVAILKEEMYEDAEEFINTTKKNASNQDDEVIEDHETQTTDSSNGIDDLLLLNSINREDNEVNEIDLIKSTKNNKKLKKKRQNQNWNPVLNYEDEDDYTKLSTDNKSVSDETIISETLERAKSSYRGGFESDEESGATPYFLKEEKPNQRENVDKKDKKKSKKKKKNEDSDKQKCNVCSQVFSSRNLLFSHIKTTGHALASQTNGGKKRS</sequence>
<dbReference type="GO" id="GO:0003676">
    <property type="term" value="F:nucleic acid binding"/>
    <property type="evidence" value="ECO:0007669"/>
    <property type="project" value="InterPro"/>
</dbReference>
<dbReference type="STRING" id="1348612.A0A397JZZ5"/>
<dbReference type="Pfam" id="PF00226">
    <property type="entry name" value="DnaJ"/>
    <property type="match status" value="1"/>
</dbReference>
<dbReference type="PROSITE" id="PS50076">
    <property type="entry name" value="DNAJ_2"/>
    <property type="match status" value="1"/>
</dbReference>
<dbReference type="InterPro" id="IPR003604">
    <property type="entry name" value="Matrin/U1-like-C_Znf_C2H2"/>
</dbReference>
<dbReference type="SMART" id="SM00451">
    <property type="entry name" value="ZnF_U1"/>
    <property type="match status" value="1"/>
</dbReference>
<dbReference type="FunFam" id="1.10.287.110:FF:000046">
    <property type="entry name" value="dnaJ homolog subfamily C member 21"/>
    <property type="match status" value="1"/>
</dbReference>
<dbReference type="PANTHER" id="PTHR44029">
    <property type="entry name" value="DNAJ HOMOLOG SUBFAMILY C MEMBER 21"/>
    <property type="match status" value="1"/>
</dbReference>
<dbReference type="InterPro" id="IPR013087">
    <property type="entry name" value="Znf_C2H2_type"/>
</dbReference>
<keyword evidence="3" id="KW-0862">Zinc</keyword>
<evidence type="ECO:0000256" key="3">
    <source>
        <dbReference type="ARBA" id="ARBA00022833"/>
    </source>
</evidence>
<feature type="domain" description="J" evidence="6">
    <location>
        <begin position="4"/>
        <end position="70"/>
    </location>
</feature>
<dbReference type="InterPro" id="IPR036236">
    <property type="entry name" value="Znf_C2H2_sf"/>
</dbReference>
<dbReference type="Gene3D" id="1.10.287.110">
    <property type="entry name" value="DnaJ domain"/>
    <property type="match status" value="1"/>
</dbReference>